<organism evidence="1 2">
    <name type="scientific">Vibrio amylolyticus</name>
    <dbReference type="NCBI Taxonomy" id="2847292"/>
    <lineage>
        <taxon>Bacteria</taxon>
        <taxon>Pseudomonadati</taxon>
        <taxon>Pseudomonadota</taxon>
        <taxon>Gammaproteobacteria</taxon>
        <taxon>Vibrionales</taxon>
        <taxon>Vibrionaceae</taxon>
        <taxon>Vibrio</taxon>
    </lineage>
</organism>
<gene>
    <name evidence="1" type="ORF">KP803_15925</name>
</gene>
<keyword evidence="2" id="KW-1185">Reference proteome</keyword>
<evidence type="ECO:0008006" key="3">
    <source>
        <dbReference type="Google" id="ProtNLM"/>
    </source>
</evidence>
<evidence type="ECO:0000313" key="2">
    <source>
        <dbReference type="Proteomes" id="UP001139559"/>
    </source>
</evidence>
<evidence type="ECO:0000313" key="1">
    <source>
        <dbReference type="EMBL" id="MCK6264766.1"/>
    </source>
</evidence>
<reference evidence="1" key="1">
    <citation type="submission" date="2021-11" db="EMBL/GenBank/DDBJ databases">
        <title>Vibrio ZSDE26 sp. nov. and Vibrio ZSDZ34 sp. nov., isolated from coastal seawater in Qingdao.</title>
        <authorList>
            <person name="Zhang P."/>
        </authorList>
    </citation>
    <scope>NUCLEOTIDE SEQUENCE</scope>
    <source>
        <strain evidence="1">ZSDE26</strain>
    </source>
</reference>
<name>A0A9X1XL72_9VIBR</name>
<proteinExistence type="predicted"/>
<accession>A0A9X1XL72</accession>
<dbReference type="Proteomes" id="UP001139559">
    <property type="component" value="Unassembled WGS sequence"/>
</dbReference>
<protein>
    <recommendedName>
        <fullName evidence="3">Phosphate ABC transporter substrate-binding protein</fullName>
    </recommendedName>
</protein>
<dbReference type="RefSeq" id="WP_248009849.1">
    <property type="nucleotide sequence ID" value="NZ_JAJHVV010000010.1"/>
</dbReference>
<dbReference type="EMBL" id="JAJHVV010000010">
    <property type="protein sequence ID" value="MCK6264766.1"/>
    <property type="molecule type" value="Genomic_DNA"/>
</dbReference>
<sequence>MRLLLILISFTFSSLLHADIYVVVSPNSHIESISKSELAALYLGRQRPDQHDIRLYPLDREGELRSLFFESITNMSLSQVNAYWAKLRFSGRVRPLDSFNDPDSLQKKLLANPASISYLDSKPESEQLKVVMVIHE</sequence>
<comment type="caution">
    <text evidence="1">The sequence shown here is derived from an EMBL/GenBank/DDBJ whole genome shotgun (WGS) entry which is preliminary data.</text>
</comment>
<dbReference type="SUPFAM" id="SSF53850">
    <property type="entry name" value="Periplasmic binding protein-like II"/>
    <property type="match status" value="1"/>
</dbReference>
<dbReference type="AlphaFoldDB" id="A0A9X1XL72"/>